<dbReference type="EMBL" id="MH932584">
    <property type="protein sequence ID" value="QDQ69249.1"/>
    <property type="molecule type" value="Genomic_DNA"/>
</dbReference>
<keyword evidence="1" id="KW-0920">Virion tegument</keyword>
<accession>A0A5B8G6K6</accession>
<name>A0A5B8G6K6_9GAMA</name>
<keyword evidence="4" id="KW-1035">Host cytoplasm</keyword>
<keyword evidence="2" id="KW-1040">Host Golgi apparatus</keyword>
<evidence type="ECO:0000256" key="2">
    <source>
        <dbReference type="ARBA" id="ARBA00022812"/>
    </source>
</evidence>
<protein>
    <submittedName>
        <fullName evidence="5">Tegument UL7</fullName>
    </submittedName>
</protein>
<evidence type="ECO:0000256" key="4">
    <source>
        <dbReference type="ARBA" id="ARBA00023200"/>
    </source>
</evidence>
<dbReference type="GO" id="GO:0044423">
    <property type="term" value="C:virion component"/>
    <property type="evidence" value="ECO:0007669"/>
    <property type="project" value="UniProtKB-KW"/>
</dbReference>
<evidence type="ECO:0000313" key="5">
    <source>
        <dbReference type="EMBL" id="QDQ69249.1"/>
    </source>
</evidence>
<keyword evidence="3" id="KW-0946">Virion</keyword>
<dbReference type="Proteomes" id="UP001147731">
    <property type="component" value="Segment"/>
</dbReference>
<dbReference type="Pfam" id="PF01677">
    <property type="entry name" value="Herpes_UL7"/>
    <property type="match status" value="1"/>
</dbReference>
<gene>
    <name evidence="5" type="primary">ORF42</name>
</gene>
<sequence length="277" mass="31545">MALEKALMRLAGSAHNPLEFHRDDSPKRVYPHPVTPRLVLEVHRKNNALIGCNTPRMGLKDRLNIRELDIHVRSRLLSPNFVGFIVVCLVEHEDMVTHVDLYPHVFRERLRLFKPTSASIVELCCLLSMLENCTQLSPAYLWSVLSRARRTHERTKGIDADFLMQGIETVSATIACMFKFPPGPDLRATPLLLFKLYKELGDSSTPMGGLLKPIYLESFRLGEEGATSKVEQTFGTDSMNIFYCDTVFTKHLENKDVLKYIKICGLFKTPVYSLFSK</sequence>
<evidence type="ECO:0000256" key="3">
    <source>
        <dbReference type="ARBA" id="ARBA00022844"/>
    </source>
</evidence>
<organism evidence="5 6">
    <name type="scientific">Colobine gammaherpesvirus 1</name>
    <dbReference type="NCBI Taxonomy" id="2597325"/>
    <lineage>
        <taxon>Viruses</taxon>
        <taxon>Duplodnaviria</taxon>
        <taxon>Heunggongvirae</taxon>
        <taxon>Peploviricota</taxon>
        <taxon>Herviviricetes</taxon>
        <taxon>Herpesvirales</taxon>
        <taxon>Orthoherpesviridae</taxon>
        <taxon>Gammaherpesvirinae</taxon>
        <taxon>Rhadinovirus</taxon>
        <taxon>Rhadinovirus colobinegamma1</taxon>
    </lineage>
</organism>
<keyword evidence="6" id="KW-1185">Reference proteome</keyword>
<dbReference type="KEGG" id="vg:80540381"/>
<dbReference type="HAMAP" id="MF_04038">
    <property type="entry name" value="HSV_CEP1"/>
    <property type="match status" value="1"/>
</dbReference>
<evidence type="ECO:0000313" key="6">
    <source>
        <dbReference type="Proteomes" id="UP001147731"/>
    </source>
</evidence>
<reference evidence="5" key="1">
    <citation type="journal article" date="2019" name="Emerg. Infect. Dis.">
        <title>Novel Virus Related to Kaposi's Sarcoma-Associated Herpesvirus from Colobus Monkey.</title>
        <authorList>
            <person name="Dhingra A."/>
            <person name="Ganzenmueller T."/>
            <person name="Hage E."/>
            <person name="Suarez N.M."/>
            <person name="Matz-Rensing K."/>
            <person name="Widmer D."/>
            <person name="Pohlmann S."/>
            <person name="Davison A.J."/>
            <person name="Schulz T.F."/>
            <person name="Kaul A."/>
        </authorList>
    </citation>
    <scope>NUCLEOTIDE SEQUENCE</scope>
    <source>
        <strain evidence="5">Hannover</strain>
    </source>
</reference>
<proteinExistence type="inferred from homology"/>
<dbReference type="GeneID" id="80540381"/>
<dbReference type="InterPro" id="IPR002600">
    <property type="entry name" value="Herpes_UL7"/>
</dbReference>
<dbReference type="RefSeq" id="YP_010801669.1">
    <property type="nucleotide sequence ID" value="NC_076967.1"/>
</dbReference>
<evidence type="ECO:0000256" key="1">
    <source>
        <dbReference type="ARBA" id="ARBA00022580"/>
    </source>
</evidence>